<name>A0A8T0Q2G8_PANVG</name>
<keyword evidence="4" id="KW-1185">Reference proteome</keyword>
<gene>
    <name evidence="3" type="ORF">PVAP13_7NG308524</name>
</gene>
<dbReference type="EMBL" id="CM029050">
    <property type="protein sequence ID" value="KAG2568313.1"/>
    <property type="molecule type" value="Genomic_DNA"/>
</dbReference>
<evidence type="ECO:0000313" key="4">
    <source>
        <dbReference type="Proteomes" id="UP000823388"/>
    </source>
</evidence>
<comment type="caution">
    <text evidence="3">The sequence shown here is derived from an EMBL/GenBank/DDBJ whole genome shotgun (WGS) entry which is preliminary data.</text>
</comment>
<evidence type="ECO:0000313" key="3">
    <source>
        <dbReference type="EMBL" id="KAG2568313.1"/>
    </source>
</evidence>
<dbReference type="AlphaFoldDB" id="A0A8T0Q2G8"/>
<feature type="region of interest" description="Disordered" evidence="1">
    <location>
        <begin position="51"/>
        <end position="123"/>
    </location>
</feature>
<feature type="compositionally biased region" description="Basic residues" evidence="1">
    <location>
        <begin position="90"/>
        <end position="103"/>
    </location>
</feature>
<evidence type="ECO:0000256" key="2">
    <source>
        <dbReference type="SAM" id="SignalP"/>
    </source>
</evidence>
<evidence type="ECO:0000256" key="1">
    <source>
        <dbReference type="SAM" id="MobiDB-lite"/>
    </source>
</evidence>
<reference evidence="3" key="1">
    <citation type="submission" date="2020-05" db="EMBL/GenBank/DDBJ databases">
        <title>WGS assembly of Panicum virgatum.</title>
        <authorList>
            <person name="Lovell J.T."/>
            <person name="Jenkins J."/>
            <person name="Shu S."/>
            <person name="Juenger T.E."/>
            <person name="Schmutz J."/>
        </authorList>
    </citation>
    <scope>NUCLEOTIDE SEQUENCE</scope>
    <source>
        <strain evidence="3">AP13</strain>
    </source>
</reference>
<accession>A0A8T0Q2G8</accession>
<organism evidence="3 4">
    <name type="scientific">Panicum virgatum</name>
    <name type="common">Blackwell switchgrass</name>
    <dbReference type="NCBI Taxonomy" id="38727"/>
    <lineage>
        <taxon>Eukaryota</taxon>
        <taxon>Viridiplantae</taxon>
        <taxon>Streptophyta</taxon>
        <taxon>Embryophyta</taxon>
        <taxon>Tracheophyta</taxon>
        <taxon>Spermatophyta</taxon>
        <taxon>Magnoliopsida</taxon>
        <taxon>Liliopsida</taxon>
        <taxon>Poales</taxon>
        <taxon>Poaceae</taxon>
        <taxon>PACMAD clade</taxon>
        <taxon>Panicoideae</taxon>
        <taxon>Panicodae</taxon>
        <taxon>Paniceae</taxon>
        <taxon>Panicinae</taxon>
        <taxon>Panicum</taxon>
        <taxon>Panicum sect. Hiantes</taxon>
    </lineage>
</organism>
<keyword evidence="2" id="KW-0732">Signal</keyword>
<protein>
    <submittedName>
        <fullName evidence="3">Uncharacterized protein</fullName>
    </submittedName>
</protein>
<proteinExistence type="predicted"/>
<sequence>MFGCLYYLLSLAKLVQKVSSASGNAHALRRTSISLAPALQRAGLVEAALPAGASPLRPRRRFRSSAVEAAPLAGAPDGGREGRSPAAGGRTRRGGTSRTRGRGLRTAAGGSTRRPRSLPPRSP</sequence>
<feature type="signal peptide" evidence="2">
    <location>
        <begin position="1"/>
        <end position="20"/>
    </location>
</feature>
<feature type="chain" id="PRO_5035862529" evidence="2">
    <location>
        <begin position="21"/>
        <end position="123"/>
    </location>
</feature>
<dbReference type="Proteomes" id="UP000823388">
    <property type="component" value="Chromosome 7N"/>
</dbReference>